<evidence type="ECO:0000256" key="4">
    <source>
        <dbReference type="ARBA" id="ARBA00022490"/>
    </source>
</evidence>
<dbReference type="InterPro" id="IPR036345">
    <property type="entry name" value="ExoRNase_PH_dom2_sf"/>
</dbReference>
<dbReference type="Pfam" id="PF03725">
    <property type="entry name" value="RNase_PH_C"/>
    <property type="match status" value="1"/>
</dbReference>
<evidence type="ECO:0000313" key="10">
    <source>
        <dbReference type="Proteomes" id="UP000095751"/>
    </source>
</evidence>
<dbReference type="GO" id="GO:0071038">
    <property type="term" value="P:TRAMP-dependent tRNA surveillance pathway"/>
    <property type="evidence" value="ECO:0007669"/>
    <property type="project" value="TreeGrafter"/>
</dbReference>
<evidence type="ECO:0000256" key="3">
    <source>
        <dbReference type="ARBA" id="ARBA00006678"/>
    </source>
</evidence>
<reference evidence="9 10" key="1">
    <citation type="submission" date="2016-09" db="EMBL/GenBank/DDBJ databases">
        <title>Extensive genetic diversity and differential bi-allelic expression allows diatom success in the polar Southern Ocean.</title>
        <authorList>
            <consortium name="DOE Joint Genome Institute"/>
            <person name="Mock T."/>
            <person name="Otillar R.P."/>
            <person name="Strauss J."/>
            <person name="Dupont C."/>
            <person name="Frickenhaus S."/>
            <person name="Maumus F."/>
            <person name="Mcmullan M."/>
            <person name="Sanges R."/>
            <person name="Schmutz J."/>
            <person name="Toseland A."/>
            <person name="Valas R."/>
            <person name="Veluchamy A."/>
            <person name="Ward B.J."/>
            <person name="Allen A."/>
            <person name="Barry K."/>
            <person name="Falciatore A."/>
            <person name="Ferrante M."/>
            <person name="Fortunato A.E."/>
            <person name="Gloeckner G."/>
            <person name="Gruber A."/>
            <person name="Hipkin R."/>
            <person name="Janech M."/>
            <person name="Kroth P."/>
            <person name="Leese F."/>
            <person name="Lindquist E."/>
            <person name="Lyon B.R."/>
            <person name="Martin J."/>
            <person name="Mayer C."/>
            <person name="Parker M."/>
            <person name="Quesneville H."/>
            <person name="Raymond J."/>
            <person name="Uhlig C."/>
            <person name="Valentin K.U."/>
            <person name="Worden A.Z."/>
            <person name="Armbrust E.V."/>
            <person name="Bowler C."/>
            <person name="Green B."/>
            <person name="Moulton V."/>
            <person name="Van Oosterhout C."/>
            <person name="Grigoriev I."/>
        </authorList>
    </citation>
    <scope>NUCLEOTIDE SEQUENCE [LARGE SCALE GENOMIC DNA]</scope>
    <source>
        <strain evidence="9 10">CCMP1102</strain>
    </source>
</reference>
<keyword evidence="4" id="KW-0963">Cytoplasm</keyword>
<protein>
    <recommendedName>
        <fullName evidence="6">Ribosomal RNA-processing protein 42</fullName>
    </recommendedName>
</protein>
<dbReference type="GO" id="GO:0000467">
    <property type="term" value="P:exonucleolytic trimming to generate mature 3'-end of 5.8S rRNA from tricistronic rRNA transcript (SSU-rRNA, 5.8S rRNA, LSU-rRNA)"/>
    <property type="evidence" value="ECO:0007669"/>
    <property type="project" value="TreeGrafter"/>
</dbReference>
<evidence type="ECO:0000259" key="8">
    <source>
        <dbReference type="Pfam" id="PF03725"/>
    </source>
</evidence>
<dbReference type="InterPro" id="IPR001247">
    <property type="entry name" value="ExoRNase_PH_dom1"/>
</dbReference>
<name>A0A1E7FF51_9STRA</name>
<dbReference type="AlphaFoldDB" id="A0A1E7FF51"/>
<evidence type="ECO:0000256" key="2">
    <source>
        <dbReference type="ARBA" id="ARBA00004604"/>
    </source>
</evidence>
<evidence type="ECO:0000313" key="9">
    <source>
        <dbReference type="EMBL" id="OEU16799.1"/>
    </source>
</evidence>
<gene>
    <name evidence="9" type="ORF">FRACYDRAFT_186105</name>
</gene>
<dbReference type="InterPro" id="IPR050590">
    <property type="entry name" value="Exosome_comp_Rrp42_subfam"/>
</dbReference>
<dbReference type="PANTHER" id="PTHR11097">
    <property type="entry name" value="EXOSOME COMPLEX EXONUCLEASE RIBOSOMAL RNA PROCESSING PROTEIN"/>
    <property type="match status" value="1"/>
</dbReference>
<dbReference type="GO" id="GO:0034476">
    <property type="term" value="P:U5 snRNA 3'-end processing"/>
    <property type="evidence" value="ECO:0007669"/>
    <property type="project" value="TreeGrafter"/>
</dbReference>
<dbReference type="InterPro" id="IPR020568">
    <property type="entry name" value="Ribosomal_Su5_D2-typ_SF"/>
</dbReference>
<dbReference type="GO" id="GO:0035925">
    <property type="term" value="F:mRNA 3'-UTR AU-rich region binding"/>
    <property type="evidence" value="ECO:0007669"/>
    <property type="project" value="TreeGrafter"/>
</dbReference>
<dbReference type="SUPFAM" id="SSF55666">
    <property type="entry name" value="Ribonuclease PH domain 2-like"/>
    <property type="match status" value="1"/>
</dbReference>
<dbReference type="GO" id="GO:0005730">
    <property type="term" value="C:nucleolus"/>
    <property type="evidence" value="ECO:0007669"/>
    <property type="project" value="UniProtKB-SubCell"/>
</dbReference>
<dbReference type="GO" id="GO:0034475">
    <property type="term" value="P:U4 snRNA 3'-end processing"/>
    <property type="evidence" value="ECO:0007669"/>
    <property type="project" value="TreeGrafter"/>
</dbReference>
<dbReference type="InterPro" id="IPR015847">
    <property type="entry name" value="ExoRNase_PH_dom2"/>
</dbReference>
<dbReference type="GO" id="GO:0000177">
    <property type="term" value="C:cytoplasmic exosome (RNase complex)"/>
    <property type="evidence" value="ECO:0007669"/>
    <property type="project" value="TreeGrafter"/>
</dbReference>
<dbReference type="KEGG" id="fcy:FRACYDRAFT_186105"/>
<feature type="domain" description="Exoribonuclease phosphorolytic" evidence="8">
    <location>
        <begin position="191"/>
        <end position="259"/>
    </location>
</feature>
<dbReference type="GO" id="GO:0000176">
    <property type="term" value="C:nuclear exosome (RNase complex)"/>
    <property type="evidence" value="ECO:0007669"/>
    <property type="project" value="TreeGrafter"/>
</dbReference>
<dbReference type="FunCoup" id="A0A1E7FF51">
    <property type="interactions" value="213"/>
</dbReference>
<comment type="subcellular location">
    <subcellularLocation>
        <location evidence="1">Cytoplasm</location>
    </subcellularLocation>
    <subcellularLocation>
        <location evidence="2">Nucleus</location>
        <location evidence="2">Nucleolus</location>
    </subcellularLocation>
</comment>
<dbReference type="Proteomes" id="UP000095751">
    <property type="component" value="Unassembled WGS sequence"/>
</dbReference>
<sequence>MSISTSESKFIIEGCRDGCRVDGRSRKDFRLYSSVVGDFALSCGSARIFLATKETHVLVSIKAELVVPASSSPSEGTVEVHVDYMQGNNNRDDDLESTLSNLLVPHLVDKKKLCIAPDYFVWKLNIDVFVITSGGGSLIDACSHGIHTALQKTLLPSITVVPANEGGGGNKPTVQVDSDIKAAECIPGVENVPIIVTVSLLKHKKIPVMIVDATSEEEACAFSKVHVVLDRDESSSSSSSSKKDREPMICALHKAGGGALPFVLLQDVTSFVLEASSSSRVVVSDSLHHLLQDNFSIQQ</sequence>
<dbReference type="GO" id="GO:0071028">
    <property type="term" value="P:nuclear mRNA surveillance"/>
    <property type="evidence" value="ECO:0007669"/>
    <property type="project" value="TreeGrafter"/>
</dbReference>
<evidence type="ECO:0000256" key="5">
    <source>
        <dbReference type="ARBA" id="ARBA00022835"/>
    </source>
</evidence>
<organism evidence="9 10">
    <name type="scientific">Fragilariopsis cylindrus CCMP1102</name>
    <dbReference type="NCBI Taxonomy" id="635003"/>
    <lineage>
        <taxon>Eukaryota</taxon>
        <taxon>Sar</taxon>
        <taxon>Stramenopiles</taxon>
        <taxon>Ochrophyta</taxon>
        <taxon>Bacillariophyta</taxon>
        <taxon>Bacillariophyceae</taxon>
        <taxon>Bacillariophycidae</taxon>
        <taxon>Bacillariales</taxon>
        <taxon>Bacillariaceae</taxon>
        <taxon>Fragilariopsis</taxon>
    </lineage>
</organism>
<dbReference type="Gene3D" id="3.30.230.70">
    <property type="entry name" value="GHMP Kinase, N-terminal domain"/>
    <property type="match status" value="1"/>
</dbReference>
<dbReference type="InterPro" id="IPR027408">
    <property type="entry name" value="PNPase/RNase_PH_dom_sf"/>
</dbReference>
<dbReference type="SUPFAM" id="SSF54211">
    <property type="entry name" value="Ribosomal protein S5 domain 2-like"/>
    <property type="match status" value="1"/>
</dbReference>
<dbReference type="Pfam" id="PF01138">
    <property type="entry name" value="RNase_PH"/>
    <property type="match status" value="1"/>
</dbReference>
<proteinExistence type="inferred from homology"/>
<dbReference type="InParanoid" id="A0A1E7FF51"/>
<accession>A0A1E7FF51</accession>
<dbReference type="EMBL" id="KV784358">
    <property type="protein sequence ID" value="OEU16799.1"/>
    <property type="molecule type" value="Genomic_DNA"/>
</dbReference>
<dbReference type="GO" id="GO:0034473">
    <property type="term" value="P:U1 snRNA 3'-end processing"/>
    <property type="evidence" value="ECO:0007669"/>
    <property type="project" value="TreeGrafter"/>
</dbReference>
<dbReference type="PANTHER" id="PTHR11097:SF8">
    <property type="entry name" value="EXOSOME COMPLEX COMPONENT RRP42"/>
    <property type="match status" value="1"/>
</dbReference>
<evidence type="ECO:0000256" key="6">
    <source>
        <dbReference type="ARBA" id="ARBA00042523"/>
    </source>
</evidence>
<comment type="similarity">
    <text evidence="3">Belongs to the RNase PH family.</text>
</comment>
<dbReference type="OrthoDB" id="49027at2759"/>
<evidence type="ECO:0000256" key="1">
    <source>
        <dbReference type="ARBA" id="ARBA00004496"/>
    </source>
</evidence>
<evidence type="ECO:0000259" key="7">
    <source>
        <dbReference type="Pfam" id="PF01138"/>
    </source>
</evidence>
<dbReference type="GO" id="GO:0016075">
    <property type="term" value="P:rRNA catabolic process"/>
    <property type="evidence" value="ECO:0007669"/>
    <property type="project" value="TreeGrafter"/>
</dbReference>
<dbReference type="GO" id="GO:0071035">
    <property type="term" value="P:nuclear polyadenylation-dependent rRNA catabolic process"/>
    <property type="evidence" value="ECO:0007669"/>
    <property type="project" value="TreeGrafter"/>
</dbReference>
<feature type="domain" description="Exoribonuclease phosphorolytic" evidence="7">
    <location>
        <begin position="51"/>
        <end position="156"/>
    </location>
</feature>
<keyword evidence="10" id="KW-1185">Reference proteome</keyword>
<keyword evidence="5" id="KW-0271">Exosome</keyword>